<gene>
    <name evidence="2" type="ORF">L596_008607</name>
</gene>
<evidence type="ECO:0000256" key="1">
    <source>
        <dbReference type="SAM" id="MobiDB-lite"/>
    </source>
</evidence>
<organism evidence="2 3">
    <name type="scientific">Steinernema carpocapsae</name>
    <name type="common">Entomopathogenic nematode</name>
    <dbReference type="NCBI Taxonomy" id="34508"/>
    <lineage>
        <taxon>Eukaryota</taxon>
        <taxon>Metazoa</taxon>
        <taxon>Ecdysozoa</taxon>
        <taxon>Nematoda</taxon>
        <taxon>Chromadorea</taxon>
        <taxon>Rhabditida</taxon>
        <taxon>Tylenchina</taxon>
        <taxon>Panagrolaimomorpha</taxon>
        <taxon>Strongyloidoidea</taxon>
        <taxon>Steinernematidae</taxon>
        <taxon>Steinernema</taxon>
    </lineage>
</organism>
<dbReference type="Proteomes" id="UP000298663">
    <property type="component" value="Unassembled WGS sequence"/>
</dbReference>
<proteinExistence type="predicted"/>
<dbReference type="EMBL" id="AZBU02000002">
    <property type="protein sequence ID" value="TKR94310.1"/>
    <property type="molecule type" value="Genomic_DNA"/>
</dbReference>
<evidence type="ECO:0000313" key="3">
    <source>
        <dbReference type="Proteomes" id="UP000298663"/>
    </source>
</evidence>
<reference evidence="2 3" key="2">
    <citation type="journal article" date="2019" name="G3 (Bethesda)">
        <title>Hybrid Assembly of the Genome of the Entomopathogenic Nematode Steinernema carpocapsae Identifies the X-Chromosome.</title>
        <authorList>
            <person name="Serra L."/>
            <person name="Macchietto M."/>
            <person name="Macias-Munoz A."/>
            <person name="McGill C.J."/>
            <person name="Rodriguez I.M."/>
            <person name="Rodriguez B."/>
            <person name="Murad R."/>
            <person name="Mortazavi A."/>
        </authorList>
    </citation>
    <scope>NUCLEOTIDE SEQUENCE [LARGE SCALE GENOMIC DNA]</scope>
    <source>
        <strain evidence="2 3">ALL</strain>
    </source>
</reference>
<feature type="compositionally biased region" description="Low complexity" evidence="1">
    <location>
        <begin position="1"/>
        <end position="19"/>
    </location>
</feature>
<name>A0A4U5PDA1_STECR</name>
<dbReference type="AlphaFoldDB" id="A0A4U5PDA1"/>
<keyword evidence="3" id="KW-1185">Reference proteome</keyword>
<accession>A0A4U5PDA1</accession>
<reference evidence="2 3" key="1">
    <citation type="journal article" date="2015" name="Genome Biol.">
        <title>Comparative genomics of Steinernema reveals deeply conserved gene regulatory networks.</title>
        <authorList>
            <person name="Dillman A.R."/>
            <person name="Macchietto M."/>
            <person name="Porter C.F."/>
            <person name="Rogers A."/>
            <person name="Williams B."/>
            <person name="Antoshechkin I."/>
            <person name="Lee M.M."/>
            <person name="Goodwin Z."/>
            <person name="Lu X."/>
            <person name="Lewis E.E."/>
            <person name="Goodrich-Blair H."/>
            <person name="Stock S.P."/>
            <person name="Adams B.J."/>
            <person name="Sternberg P.W."/>
            <person name="Mortazavi A."/>
        </authorList>
    </citation>
    <scope>NUCLEOTIDE SEQUENCE [LARGE SCALE GENOMIC DNA]</scope>
    <source>
        <strain evidence="2 3">ALL</strain>
    </source>
</reference>
<comment type="caution">
    <text evidence="2">The sequence shown here is derived from an EMBL/GenBank/DDBJ whole genome shotgun (WGS) entry which is preliminary data.</text>
</comment>
<evidence type="ECO:0000313" key="2">
    <source>
        <dbReference type="EMBL" id="TKR94310.1"/>
    </source>
</evidence>
<sequence>MLAAATSDTTTPATLGTTTQEQREENVRTGEDVQVGRRSIKIFNVFKTWIAWTGIRFWLCGQKTYISSFRELSNICRAHRSVHSI</sequence>
<feature type="compositionally biased region" description="Basic and acidic residues" evidence="1">
    <location>
        <begin position="21"/>
        <end position="31"/>
    </location>
</feature>
<protein>
    <submittedName>
        <fullName evidence="2">Uncharacterized protein</fullName>
    </submittedName>
</protein>
<feature type="region of interest" description="Disordered" evidence="1">
    <location>
        <begin position="1"/>
        <end position="31"/>
    </location>
</feature>